<evidence type="ECO:0000313" key="2">
    <source>
        <dbReference type="Proteomes" id="UP001642485"/>
    </source>
</evidence>
<keyword evidence="2" id="KW-1185">Reference proteome</keyword>
<accession>A0ABM9NA29</accession>
<gene>
    <name evidence="1" type="ORF">OB144RH_01245</name>
</gene>
<proteinExistence type="predicted"/>
<sequence length="76" mass="8907">MSKSVISDILGNSRWINVADNNSKKGKHESKAEFDVLYQLLKSILNKPNSKELLEQIYVITMYKSFKLYIHKNIKY</sequence>
<name>A0ABM9NA29_RICHE</name>
<dbReference type="EMBL" id="OZ018776">
    <property type="protein sequence ID" value="CAK9119881.1"/>
    <property type="molecule type" value="Genomic_DNA"/>
</dbReference>
<evidence type="ECO:0000313" key="1">
    <source>
        <dbReference type="EMBL" id="CAK9119881.1"/>
    </source>
</evidence>
<dbReference type="Proteomes" id="UP001642485">
    <property type="component" value="Chromosome"/>
</dbReference>
<protein>
    <submittedName>
        <fullName evidence="1">Uncharacterized protein</fullName>
    </submittedName>
</protein>
<dbReference type="RefSeq" id="WP_040611274.1">
    <property type="nucleotide sequence ID" value="NZ_OZ018776.1"/>
</dbReference>
<reference evidence="1 2" key="1">
    <citation type="submission" date="2024-02" db="EMBL/GenBank/DDBJ databases">
        <authorList>
            <person name="Nijsse B."/>
            <person name="Sprong H."/>
        </authorList>
    </citation>
    <scope>NUCLEOTIDE SEQUENCE [LARGE SCALE GENOMIC DNA]</scope>
    <source>
        <strain evidence="1">OB144</strain>
    </source>
</reference>
<organism evidence="1 2">
    <name type="scientific">Rickettsia helvetica</name>
    <dbReference type="NCBI Taxonomy" id="35789"/>
    <lineage>
        <taxon>Bacteria</taxon>
        <taxon>Pseudomonadati</taxon>
        <taxon>Pseudomonadota</taxon>
        <taxon>Alphaproteobacteria</taxon>
        <taxon>Rickettsiales</taxon>
        <taxon>Rickettsiaceae</taxon>
        <taxon>Rickettsieae</taxon>
        <taxon>Rickettsia</taxon>
        <taxon>spotted fever group</taxon>
    </lineage>
</organism>